<dbReference type="OrthoDB" id="2601639at2"/>
<sequence length="204" mass="23103">MNLNRKNTFKVIYSFLLGLLIGILTVMGQKYLPGSLNSLANSGAIWLIPAFFMAFSGQKKLTAVLLCTETLLVCVISYYWIESIVNKHTFVFGGYYFYLWLICAVIGGIIFGLGAYFHRQKCGHYYWGASLLPAVFLAEGLSEIIHLSGYMHMIPAIIGRIFIGLALYFIIYKNDFYKRKPLISFCVFTAFGVVGYELLFRLTT</sequence>
<evidence type="ECO:0000256" key="1">
    <source>
        <dbReference type="SAM" id="Phobius"/>
    </source>
</evidence>
<evidence type="ECO:0000313" key="3">
    <source>
        <dbReference type="Proteomes" id="UP000273083"/>
    </source>
</evidence>
<evidence type="ECO:0000313" key="2">
    <source>
        <dbReference type="EMBL" id="ROR25822.1"/>
    </source>
</evidence>
<dbReference type="Pfam" id="PF20128">
    <property type="entry name" value="DUF6518"/>
    <property type="match status" value="1"/>
</dbReference>
<feature type="transmembrane region" description="Helical" evidence="1">
    <location>
        <begin position="12"/>
        <end position="32"/>
    </location>
</feature>
<dbReference type="Proteomes" id="UP000273083">
    <property type="component" value="Unassembled WGS sequence"/>
</dbReference>
<feature type="transmembrane region" description="Helical" evidence="1">
    <location>
        <begin position="38"/>
        <end position="55"/>
    </location>
</feature>
<protein>
    <submittedName>
        <fullName evidence="2">Uncharacterized protein</fullName>
    </submittedName>
</protein>
<reference evidence="2 3" key="1">
    <citation type="submission" date="2018-11" db="EMBL/GenBank/DDBJ databases">
        <title>Genomic Encyclopedia of Type Strains, Phase IV (KMG-IV): sequencing the most valuable type-strain genomes for metagenomic binning, comparative biology and taxonomic classification.</title>
        <authorList>
            <person name="Goeker M."/>
        </authorList>
    </citation>
    <scope>NUCLEOTIDE SEQUENCE [LARGE SCALE GENOMIC DNA]</scope>
    <source>
        <strain evidence="2 3">DSM 26537</strain>
    </source>
</reference>
<proteinExistence type="predicted"/>
<keyword evidence="1" id="KW-0812">Transmembrane</keyword>
<dbReference type="EMBL" id="RJVG01000009">
    <property type="protein sequence ID" value="ROR25822.1"/>
    <property type="molecule type" value="Genomic_DNA"/>
</dbReference>
<keyword evidence="1" id="KW-1133">Transmembrane helix</keyword>
<dbReference type="InterPro" id="IPR045393">
    <property type="entry name" value="DUF6518"/>
</dbReference>
<keyword evidence="3" id="KW-1185">Reference proteome</keyword>
<dbReference type="RefSeq" id="WP_123610188.1">
    <property type="nucleotide sequence ID" value="NZ_RJVG01000009.1"/>
</dbReference>
<feature type="transmembrane region" description="Helical" evidence="1">
    <location>
        <begin position="62"/>
        <end position="81"/>
    </location>
</feature>
<keyword evidence="1" id="KW-0472">Membrane</keyword>
<feature type="transmembrane region" description="Helical" evidence="1">
    <location>
        <begin position="150"/>
        <end position="170"/>
    </location>
</feature>
<accession>A0A3N1XL79</accession>
<feature type="transmembrane region" description="Helical" evidence="1">
    <location>
        <begin position="124"/>
        <end position="144"/>
    </location>
</feature>
<gene>
    <name evidence="2" type="ORF">EDD66_10931</name>
</gene>
<feature type="transmembrane region" description="Helical" evidence="1">
    <location>
        <begin position="93"/>
        <end position="117"/>
    </location>
</feature>
<feature type="transmembrane region" description="Helical" evidence="1">
    <location>
        <begin position="182"/>
        <end position="200"/>
    </location>
</feature>
<comment type="caution">
    <text evidence="2">The sequence shown here is derived from an EMBL/GenBank/DDBJ whole genome shotgun (WGS) entry which is preliminary data.</text>
</comment>
<dbReference type="AlphaFoldDB" id="A0A3N1XL79"/>
<organism evidence="2 3">
    <name type="scientific">Mobilisporobacter senegalensis</name>
    <dbReference type="NCBI Taxonomy" id="1329262"/>
    <lineage>
        <taxon>Bacteria</taxon>
        <taxon>Bacillati</taxon>
        <taxon>Bacillota</taxon>
        <taxon>Clostridia</taxon>
        <taxon>Lachnospirales</taxon>
        <taxon>Lachnospiraceae</taxon>
        <taxon>Mobilisporobacter</taxon>
    </lineage>
</organism>
<name>A0A3N1XL79_9FIRM</name>